<dbReference type="GO" id="GO:0006457">
    <property type="term" value="P:protein folding"/>
    <property type="evidence" value="ECO:0007669"/>
    <property type="project" value="TreeGrafter"/>
</dbReference>
<dbReference type="GO" id="GO:0051879">
    <property type="term" value="F:Hsp90 protein binding"/>
    <property type="evidence" value="ECO:0007669"/>
    <property type="project" value="TreeGrafter"/>
</dbReference>
<dbReference type="PANTHER" id="PTHR46035">
    <property type="entry name" value="TETRATRICOPEPTIDE REPEAT PROTEIN 4"/>
    <property type="match status" value="1"/>
</dbReference>
<feature type="region of interest" description="Disordered" evidence="1">
    <location>
        <begin position="1"/>
        <end position="44"/>
    </location>
</feature>
<evidence type="ECO:0000313" key="2">
    <source>
        <dbReference type="EMBL" id="RMY01346.1"/>
    </source>
</evidence>
<dbReference type="GO" id="GO:0005634">
    <property type="term" value="C:nucleus"/>
    <property type="evidence" value="ECO:0007669"/>
    <property type="project" value="TreeGrafter"/>
</dbReference>
<evidence type="ECO:0000256" key="1">
    <source>
        <dbReference type="SAM" id="MobiDB-lite"/>
    </source>
</evidence>
<dbReference type="Gene3D" id="1.25.40.10">
    <property type="entry name" value="Tetratricopeptide repeat domain"/>
    <property type="match status" value="1"/>
</dbReference>
<dbReference type="InterPro" id="IPR019734">
    <property type="entry name" value="TPR_rpt"/>
</dbReference>
<proteinExistence type="predicted"/>
<dbReference type="GO" id="GO:0005829">
    <property type="term" value="C:cytosol"/>
    <property type="evidence" value="ECO:0007669"/>
    <property type="project" value="TreeGrafter"/>
</dbReference>
<comment type="caution">
    <text evidence="2">The sequence shown here is derived from an EMBL/GenBank/DDBJ whole genome shotgun (WGS) entry which is preliminary data.</text>
</comment>
<dbReference type="AlphaFoldDB" id="A0A3M6YE67"/>
<dbReference type="Pfam" id="PF13181">
    <property type="entry name" value="TPR_8"/>
    <property type="match status" value="1"/>
</dbReference>
<sequence>MIASVNSNHQQLRRRDGPSHMGAAEQGPNSTRILKSDLGPSSRRRFNPYLRLYETLENRRAHKSATMEADETFTQIPLSIDPSTKAISTSDSSLSSEIDELNQLHRAIIGLDTPNGVPPPPAPVNPKRSIQITKMRESGNASLKKGAYQEAVKMYDMAMRMAMDRPAFEASGLVREELCALYNNRAQAYMAQQMWPEAAVDAESAVEMKRIGNIKGWWRRGQCLREMGRMEEAKDCVRQGLDFERAGPEKQQVGELEALQREIHKALEKS</sequence>
<evidence type="ECO:0000313" key="3">
    <source>
        <dbReference type="Proteomes" id="UP000282582"/>
    </source>
</evidence>
<dbReference type="Proteomes" id="UP000282582">
    <property type="component" value="Unassembled WGS sequence"/>
</dbReference>
<accession>A0A3M6YE67</accession>
<dbReference type="SUPFAM" id="SSF48452">
    <property type="entry name" value="TPR-like"/>
    <property type="match status" value="1"/>
</dbReference>
<gene>
    <name evidence="2" type="ORF">D0868_08538</name>
</gene>
<protein>
    <submittedName>
        <fullName evidence="2">Uncharacterized protein</fullName>
    </submittedName>
</protein>
<feature type="compositionally biased region" description="Polar residues" evidence="1">
    <location>
        <begin position="1"/>
        <end position="10"/>
    </location>
</feature>
<name>A0A3M6YE67_HORWE</name>
<dbReference type="EMBL" id="QWIK01000765">
    <property type="protein sequence ID" value="RMY01346.1"/>
    <property type="molecule type" value="Genomic_DNA"/>
</dbReference>
<dbReference type="InterPro" id="IPR011990">
    <property type="entry name" value="TPR-like_helical_dom_sf"/>
</dbReference>
<dbReference type="VEuPathDB" id="FungiDB:BTJ68_04184"/>
<dbReference type="GO" id="GO:0030544">
    <property type="term" value="F:Hsp70 protein binding"/>
    <property type="evidence" value="ECO:0007669"/>
    <property type="project" value="TreeGrafter"/>
</dbReference>
<dbReference type="PANTHER" id="PTHR46035:SF3">
    <property type="entry name" value="TRANSLOCATION PROTEIN SEC72"/>
    <property type="match status" value="1"/>
</dbReference>
<reference evidence="2 3" key="1">
    <citation type="journal article" date="2018" name="BMC Genomics">
        <title>Genomic evidence for intraspecific hybridization in a clonal and extremely halotolerant yeast.</title>
        <authorList>
            <person name="Gostincar C."/>
            <person name="Stajich J.E."/>
            <person name="Zupancic J."/>
            <person name="Zalar P."/>
            <person name="Gunde-Cimerman N."/>
        </authorList>
    </citation>
    <scope>NUCLEOTIDE SEQUENCE [LARGE SCALE GENOMIC DNA]</scope>
    <source>
        <strain evidence="2 3">EXF-6654</strain>
    </source>
</reference>
<organism evidence="2 3">
    <name type="scientific">Hortaea werneckii</name>
    <name type="common">Black yeast</name>
    <name type="synonym">Cladosporium werneckii</name>
    <dbReference type="NCBI Taxonomy" id="91943"/>
    <lineage>
        <taxon>Eukaryota</taxon>
        <taxon>Fungi</taxon>
        <taxon>Dikarya</taxon>
        <taxon>Ascomycota</taxon>
        <taxon>Pezizomycotina</taxon>
        <taxon>Dothideomycetes</taxon>
        <taxon>Dothideomycetidae</taxon>
        <taxon>Mycosphaerellales</taxon>
        <taxon>Teratosphaeriaceae</taxon>
        <taxon>Hortaea</taxon>
    </lineage>
</organism>
<dbReference type="SMART" id="SM00028">
    <property type="entry name" value="TPR"/>
    <property type="match status" value="3"/>
</dbReference>